<evidence type="ECO:0000256" key="3">
    <source>
        <dbReference type="ARBA" id="ARBA00022737"/>
    </source>
</evidence>
<gene>
    <name evidence="8" type="ORF">M419DRAFT_109760</name>
</gene>
<sequence>MSYTKEHVVNPLRPYHRPPTIEERAEPVSIPSSNPFSGGNSYDVASGAKYASKAKNMLNDLDYKELMSDSPSVVESARELVDELIWKYMSVLLGQPFEVAKMILQVRDQDEKAALTVAAEPETPVAPPQVPSRAGSAFEGEDSENDEPAYFTTSDPAIPNPWGSNQPPAERRPSTRRAESPLQSPTTPKKVPAVPEHFLNLRRPDAVLDVIGQLWQRDGAWGVWKGANATFLYTVLQSLLENWSRSFLSAVLNVPDLGVRDNIDRLVDIASPYPWASLFVAAAAAVTTSLALAPLDLVRTRLILTNPFKGQRRTIASLRALPSYYCPPSIVVPTILHSLVNPIFTLSTPLALKTKFMLTSEIAPMTFSAAKFFASSVGILIKLPLETVLRRGQLSVLSEPEYLEALNDDEPALETIVPIGKYYGTFGTMYHIVTEEGAREIPPKPVLSKRGKVKTKNLQPTYKKGQGVEGLLRGWRIGWWGLVGLWMANMVGHGGDGEF</sequence>
<evidence type="ECO:0000256" key="7">
    <source>
        <dbReference type="SAM" id="MobiDB-lite"/>
    </source>
</evidence>
<dbReference type="PANTHER" id="PTHR24089">
    <property type="entry name" value="SOLUTE CARRIER FAMILY 25"/>
    <property type="match status" value="1"/>
</dbReference>
<evidence type="ECO:0000256" key="6">
    <source>
        <dbReference type="ARBA" id="ARBA00023136"/>
    </source>
</evidence>
<evidence type="ECO:0000313" key="9">
    <source>
        <dbReference type="Proteomes" id="UP000024376"/>
    </source>
</evidence>
<feature type="region of interest" description="Disordered" evidence="7">
    <location>
        <begin position="119"/>
        <end position="194"/>
    </location>
</feature>
<proteinExistence type="predicted"/>
<dbReference type="GO" id="GO:0031966">
    <property type="term" value="C:mitochondrial membrane"/>
    <property type="evidence" value="ECO:0007669"/>
    <property type="project" value="UniProtKB-SubCell"/>
</dbReference>
<keyword evidence="5" id="KW-1133">Transmembrane helix</keyword>
<evidence type="ECO:0000256" key="5">
    <source>
        <dbReference type="ARBA" id="ARBA00022989"/>
    </source>
</evidence>
<evidence type="ECO:0000256" key="4">
    <source>
        <dbReference type="ARBA" id="ARBA00022792"/>
    </source>
</evidence>
<dbReference type="Gene3D" id="1.50.40.10">
    <property type="entry name" value="Mitochondrial carrier domain"/>
    <property type="match status" value="1"/>
</dbReference>
<evidence type="ECO:0000313" key="8">
    <source>
        <dbReference type="EMBL" id="ETS03157.1"/>
    </source>
</evidence>
<keyword evidence="3" id="KW-0677">Repeat</keyword>
<feature type="compositionally biased region" description="Basic and acidic residues" evidence="7">
    <location>
        <begin position="169"/>
        <end position="179"/>
    </location>
</feature>
<keyword evidence="4" id="KW-0999">Mitochondrion inner membrane</keyword>
<evidence type="ECO:0000256" key="1">
    <source>
        <dbReference type="ARBA" id="ARBA00004325"/>
    </source>
</evidence>
<dbReference type="SUPFAM" id="SSF103506">
    <property type="entry name" value="Mitochondrial carrier"/>
    <property type="match status" value="1"/>
</dbReference>
<dbReference type="KEGG" id="trr:M419DRAFT_109760"/>
<protein>
    <submittedName>
        <fullName evidence="8">Putative mitochondrial fusion protein</fullName>
    </submittedName>
</protein>
<organism evidence="8 9">
    <name type="scientific">Hypocrea jecorina (strain ATCC 56765 / BCRC 32924 / NRRL 11460 / Rut C-30)</name>
    <name type="common">Trichoderma reesei</name>
    <dbReference type="NCBI Taxonomy" id="1344414"/>
    <lineage>
        <taxon>Eukaryota</taxon>
        <taxon>Fungi</taxon>
        <taxon>Dikarya</taxon>
        <taxon>Ascomycota</taxon>
        <taxon>Pezizomycotina</taxon>
        <taxon>Sordariomycetes</taxon>
        <taxon>Hypocreomycetidae</taxon>
        <taxon>Hypocreales</taxon>
        <taxon>Hypocreaceae</taxon>
        <taxon>Trichoderma</taxon>
    </lineage>
</organism>
<evidence type="ECO:0000256" key="2">
    <source>
        <dbReference type="ARBA" id="ARBA00022692"/>
    </source>
</evidence>
<keyword evidence="4" id="KW-0496">Mitochondrion</keyword>
<dbReference type="HOGENOM" id="CLU_029376_1_0_1"/>
<keyword evidence="2" id="KW-0812">Transmembrane</keyword>
<dbReference type="InterPro" id="IPR023395">
    <property type="entry name" value="MCP_dom_sf"/>
</dbReference>
<dbReference type="OrthoDB" id="77989at2759"/>
<name>A0A024SG26_HYPJR</name>
<keyword evidence="6" id="KW-0472">Membrane</keyword>
<dbReference type="Proteomes" id="UP000024376">
    <property type="component" value="Unassembled WGS sequence"/>
</dbReference>
<reference evidence="9" key="1">
    <citation type="journal article" date="2013" name="Ind. Biotechnol.">
        <title>Comparative genomics analysis of Trichoderma reesei strains.</title>
        <authorList>
            <person name="Koike H."/>
            <person name="Aerts A."/>
            <person name="LaButti K."/>
            <person name="Grigoriev I.V."/>
            <person name="Baker S.E."/>
        </authorList>
    </citation>
    <scope>NUCLEOTIDE SEQUENCE [LARGE SCALE GENOMIC DNA]</scope>
    <source>
        <strain evidence="9">ATCC 56765 / BCRC 32924 / NRRL 11460 / Rut C-30</strain>
    </source>
</reference>
<dbReference type="EMBL" id="KI911144">
    <property type="protein sequence ID" value="ETS03157.1"/>
    <property type="molecule type" value="Genomic_DNA"/>
</dbReference>
<dbReference type="AlphaFoldDB" id="A0A024SG26"/>
<accession>A0A024SG26</accession>
<comment type="subcellular location">
    <subcellularLocation>
        <location evidence="1">Mitochondrion membrane</location>
    </subcellularLocation>
</comment>